<feature type="transmembrane region" description="Helical" evidence="15">
    <location>
        <begin position="57"/>
        <end position="78"/>
    </location>
</feature>
<comment type="cofactor">
    <cofactor evidence="1">
        <name>heme</name>
        <dbReference type="ChEBI" id="CHEBI:30413"/>
    </cofactor>
</comment>
<evidence type="ECO:0000256" key="7">
    <source>
        <dbReference type="ARBA" id="ARBA00022532"/>
    </source>
</evidence>
<dbReference type="Gene3D" id="1.20.1300.10">
    <property type="entry name" value="Fumarate reductase/succinate dehydrogenase, transmembrane subunit"/>
    <property type="match status" value="1"/>
</dbReference>
<evidence type="ECO:0000256" key="4">
    <source>
        <dbReference type="ARBA" id="ARBA00005163"/>
    </source>
</evidence>
<evidence type="ECO:0000313" key="17">
    <source>
        <dbReference type="Proteomes" id="UP000282106"/>
    </source>
</evidence>
<feature type="transmembrane region" description="Helical" evidence="15">
    <location>
        <begin position="98"/>
        <end position="120"/>
    </location>
</feature>
<evidence type="ECO:0000256" key="12">
    <source>
        <dbReference type="ARBA" id="ARBA00022989"/>
    </source>
</evidence>
<reference evidence="16 17" key="1">
    <citation type="submission" date="2018-10" db="EMBL/GenBank/DDBJ databases">
        <authorList>
            <person name="Chen W.-M."/>
        </authorList>
    </citation>
    <scope>NUCLEOTIDE SEQUENCE [LARGE SCALE GENOMIC DNA]</scope>
    <source>
        <strain evidence="16 17">THS-13</strain>
    </source>
</reference>
<comment type="pathway">
    <text evidence="4">Carbohydrate metabolism; tricarboxylic acid cycle.</text>
</comment>
<evidence type="ECO:0000256" key="2">
    <source>
        <dbReference type="ARBA" id="ARBA00004050"/>
    </source>
</evidence>
<keyword evidence="7" id="KW-0816">Tricarboxylic acid cycle</keyword>
<evidence type="ECO:0000256" key="10">
    <source>
        <dbReference type="ARBA" id="ARBA00022723"/>
    </source>
</evidence>
<sequence>MSYRSPLGRARGLGSAKEGTHHFWVQRVTAVALIPLVLWFVYSIAQLPSGSYEAVRWWVHAPSVAVALVLFIACALYHSLLGVQVVIEDYIAADGTKIVALLLSKFAHAVAAVTGIFAVLKIALA</sequence>
<evidence type="ECO:0000256" key="14">
    <source>
        <dbReference type="ARBA" id="ARBA00023136"/>
    </source>
</evidence>
<dbReference type="InterPro" id="IPR000701">
    <property type="entry name" value="SuccDH_FuR_B_TM-su"/>
</dbReference>
<evidence type="ECO:0000256" key="5">
    <source>
        <dbReference type="ARBA" id="ARBA00019425"/>
    </source>
</evidence>
<comment type="subcellular location">
    <subcellularLocation>
        <location evidence="3">Membrane</location>
        <topology evidence="3">Multi-pass membrane protein</topology>
    </subcellularLocation>
</comment>
<dbReference type="CDD" id="cd03495">
    <property type="entry name" value="SQR_TypeC_SdhD_like"/>
    <property type="match status" value="1"/>
</dbReference>
<keyword evidence="6" id="KW-0813">Transport</keyword>
<organism evidence="16 17">
    <name type="scientific">Stagnimonas aquatica</name>
    <dbReference type="NCBI Taxonomy" id="2689987"/>
    <lineage>
        <taxon>Bacteria</taxon>
        <taxon>Pseudomonadati</taxon>
        <taxon>Pseudomonadota</taxon>
        <taxon>Gammaproteobacteria</taxon>
        <taxon>Nevskiales</taxon>
        <taxon>Nevskiaceae</taxon>
        <taxon>Stagnimonas</taxon>
    </lineage>
</organism>
<dbReference type="GO" id="GO:0046872">
    <property type="term" value="F:metal ion binding"/>
    <property type="evidence" value="ECO:0007669"/>
    <property type="project" value="UniProtKB-KW"/>
</dbReference>
<evidence type="ECO:0000256" key="3">
    <source>
        <dbReference type="ARBA" id="ARBA00004141"/>
    </source>
</evidence>
<keyword evidence="17" id="KW-1185">Reference proteome</keyword>
<keyword evidence="14 15" id="KW-0472">Membrane</keyword>
<evidence type="ECO:0000313" key="16">
    <source>
        <dbReference type="EMBL" id="ROH85974.1"/>
    </source>
</evidence>
<dbReference type="Pfam" id="PF01127">
    <property type="entry name" value="Sdh_cyt"/>
    <property type="match status" value="1"/>
</dbReference>
<dbReference type="InterPro" id="IPR034804">
    <property type="entry name" value="SQR/QFR_C/D"/>
</dbReference>
<protein>
    <recommendedName>
        <fullName evidence="5">Succinate dehydrogenase hydrophobic membrane anchor subunit</fullName>
    </recommendedName>
</protein>
<dbReference type="GO" id="GO:0016020">
    <property type="term" value="C:membrane"/>
    <property type="evidence" value="ECO:0007669"/>
    <property type="project" value="UniProtKB-SubCell"/>
</dbReference>
<dbReference type="NCBIfam" id="TIGR02968">
    <property type="entry name" value="succ_dehyd_anc"/>
    <property type="match status" value="1"/>
</dbReference>
<dbReference type="InterPro" id="IPR014312">
    <property type="entry name" value="Succ_DH_anchor"/>
</dbReference>
<dbReference type="Proteomes" id="UP000282106">
    <property type="component" value="Unassembled WGS sequence"/>
</dbReference>
<evidence type="ECO:0000256" key="13">
    <source>
        <dbReference type="ARBA" id="ARBA00023004"/>
    </source>
</evidence>
<evidence type="ECO:0000256" key="8">
    <source>
        <dbReference type="ARBA" id="ARBA00022617"/>
    </source>
</evidence>
<dbReference type="InParanoid" id="A0A3N0V099"/>
<evidence type="ECO:0000256" key="11">
    <source>
        <dbReference type="ARBA" id="ARBA00022982"/>
    </source>
</evidence>
<evidence type="ECO:0000256" key="1">
    <source>
        <dbReference type="ARBA" id="ARBA00001971"/>
    </source>
</evidence>
<keyword evidence="9 15" id="KW-0812">Transmembrane</keyword>
<gene>
    <name evidence="16" type="primary">sdhD</name>
    <name evidence="16" type="ORF">ED208_16245</name>
</gene>
<proteinExistence type="predicted"/>
<dbReference type="EMBL" id="RJVO01000010">
    <property type="protein sequence ID" value="ROH85974.1"/>
    <property type="molecule type" value="Genomic_DNA"/>
</dbReference>
<dbReference type="UniPathway" id="UPA00223"/>
<comment type="function">
    <text evidence="2">Membrane-anchoring subunit of succinate dehydrogenase (SDH).</text>
</comment>
<name>A0A3N0V099_9GAMM</name>
<evidence type="ECO:0000256" key="6">
    <source>
        <dbReference type="ARBA" id="ARBA00022448"/>
    </source>
</evidence>
<dbReference type="RefSeq" id="WP_123212983.1">
    <property type="nucleotide sequence ID" value="NZ_RJVO01000010.1"/>
</dbReference>
<keyword evidence="11" id="KW-0249">Electron transport</keyword>
<keyword evidence="12 15" id="KW-1133">Transmembrane helix</keyword>
<dbReference type="AlphaFoldDB" id="A0A3N0V099"/>
<evidence type="ECO:0000256" key="15">
    <source>
        <dbReference type="SAM" id="Phobius"/>
    </source>
</evidence>
<keyword evidence="10" id="KW-0479">Metal-binding</keyword>
<dbReference type="GO" id="GO:0006099">
    <property type="term" value="P:tricarboxylic acid cycle"/>
    <property type="evidence" value="ECO:0007669"/>
    <property type="project" value="UniProtKB-UniPathway"/>
</dbReference>
<accession>A0A3N0V099</accession>
<dbReference type="SUPFAM" id="SSF81343">
    <property type="entry name" value="Fumarate reductase respiratory complex transmembrane subunits"/>
    <property type="match status" value="1"/>
</dbReference>
<keyword evidence="13" id="KW-0408">Iron</keyword>
<evidence type="ECO:0000256" key="9">
    <source>
        <dbReference type="ARBA" id="ARBA00022692"/>
    </source>
</evidence>
<comment type="caution">
    <text evidence="16">The sequence shown here is derived from an EMBL/GenBank/DDBJ whole genome shotgun (WGS) entry which is preliminary data.</text>
</comment>
<keyword evidence="8" id="KW-0349">Heme</keyword>
<dbReference type="GO" id="GO:0020037">
    <property type="term" value="F:heme binding"/>
    <property type="evidence" value="ECO:0007669"/>
    <property type="project" value="InterPro"/>
</dbReference>
<feature type="transmembrane region" description="Helical" evidence="15">
    <location>
        <begin position="24"/>
        <end position="45"/>
    </location>
</feature>